<accession>A0ACB7SRX8</accession>
<proteinExistence type="predicted"/>
<organism evidence="1 2">
    <name type="scientific">Hyalomma asiaticum</name>
    <name type="common">Tick</name>
    <dbReference type="NCBI Taxonomy" id="266040"/>
    <lineage>
        <taxon>Eukaryota</taxon>
        <taxon>Metazoa</taxon>
        <taxon>Ecdysozoa</taxon>
        <taxon>Arthropoda</taxon>
        <taxon>Chelicerata</taxon>
        <taxon>Arachnida</taxon>
        <taxon>Acari</taxon>
        <taxon>Parasitiformes</taxon>
        <taxon>Ixodida</taxon>
        <taxon>Ixodoidea</taxon>
        <taxon>Ixodidae</taxon>
        <taxon>Hyalomminae</taxon>
        <taxon>Hyalomma</taxon>
    </lineage>
</organism>
<reference evidence="1" key="1">
    <citation type="submission" date="2020-05" db="EMBL/GenBank/DDBJ databases">
        <title>Large-scale comparative analyses of tick genomes elucidate their genetic diversity and vector capacities.</title>
        <authorList>
            <person name="Jia N."/>
            <person name="Wang J."/>
            <person name="Shi W."/>
            <person name="Du L."/>
            <person name="Sun Y."/>
            <person name="Zhan W."/>
            <person name="Jiang J."/>
            <person name="Wang Q."/>
            <person name="Zhang B."/>
            <person name="Ji P."/>
            <person name="Sakyi L.B."/>
            <person name="Cui X."/>
            <person name="Yuan T."/>
            <person name="Jiang B."/>
            <person name="Yang W."/>
            <person name="Lam T.T.-Y."/>
            <person name="Chang Q."/>
            <person name="Ding S."/>
            <person name="Wang X."/>
            <person name="Zhu J."/>
            <person name="Ruan X."/>
            <person name="Zhao L."/>
            <person name="Wei J."/>
            <person name="Que T."/>
            <person name="Du C."/>
            <person name="Cheng J."/>
            <person name="Dai P."/>
            <person name="Han X."/>
            <person name="Huang E."/>
            <person name="Gao Y."/>
            <person name="Liu J."/>
            <person name="Shao H."/>
            <person name="Ye R."/>
            <person name="Li L."/>
            <person name="Wei W."/>
            <person name="Wang X."/>
            <person name="Wang C."/>
            <person name="Yang T."/>
            <person name="Huo Q."/>
            <person name="Li W."/>
            <person name="Guo W."/>
            <person name="Chen H."/>
            <person name="Zhou L."/>
            <person name="Ni X."/>
            <person name="Tian J."/>
            <person name="Zhou Y."/>
            <person name="Sheng Y."/>
            <person name="Liu T."/>
            <person name="Pan Y."/>
            <person name="Xia L."/>
            <person name="Li J."/>
            <person name="Zhao F."/>
            <person name="Cao W."/>
        </authorList>
    </citation>
    <scope>NUCLEOTIDE SEQUENCE</scope>
    <source>
        <strain evidence="1">Hyas-2018</strain>
    </source>
</reference>
<dbReference type="Proteomes" id="UP000821845">
    <property type="component" value="Chromosome 3"/>
</dbReference>
<name>A0ACB7SRX8_HYAAI</name>
<comment type="caution">
    <text evidence="1">The sequence shown here is derived from an EMBL/GenBank/DDBJ whole genome shotgun (WGS) entry which is preliminary data.</text>
</comment>
<keyword evidence="2" id="KW-1185">Reference proteome</keyword>
<gene>
    <name evidence="1" type="ORF">HPB50_018928</name>
</gene>
<evidence type="ECO:0000313" key="2">
    <source>
        <dbReference type="Proteomes" id="UP000821845"/>
    </source>
</evidence>
<dbReference type="EMBL" id="CM023483">
    <property type="protein sequence ID" value="KAH6936529.1"/>
    <property type="molecule type" value="Genomic_DNA"/>
</dbReference>
<evidence type="ECO:0000313" key="1">
    <source>
        <dbReference type="EMBL" id="KAH6936529.1"/>
    </source>
</evidence>
<protein>
    <submittedName>
        <fullName evidence="1">Uncharacterized protein</fullName>
    </submittedName>
</protein>
<sequence>MWASRLTAPMSNGGDAVSRGRRAAPDCLVPSSPFPAKLLLAPRLVTGTTRAAAHLANIQLARAVVTSPREGTAELWNLASSPCSVPNGSCAHAE</sequence>